<dbReference type="Gene3D" id="3.30.70.270">
    <property type="match status" value="2"/>
</dbReference>
<accession>A0AAQ3TS16</accession>
<dbReference type="EMBL" id="CP144749">
    <property type="protein sequence ID" value="WVZ76022.1"/>
    <property type="molecule type" value="Genomic_DNA"/>
</dbReference>
<dbReference type="AlphaFoldDB" id="A0AAQ3TS16"/>
<evidence type="ECO:0000256" key="3">
    <source>
        <dbReference type="ARBA" id="ARBA00022695"/>
    </source>
</evidence>
<keyword evidence="12" id="KW-1185">Reference proteome</keyword>
<evidence type="ECO:0000256" key="6">
    <source>
        <dbReference type="ARBA" id="ARBA00022801"/>
    </source>
</evidence>
<dbReference type="FunFam" id="3.30.70.270:FF:000020">
    <property type="entry name" value="Transposon Tf2-6 polyprotein-like Protein"/>
    <property type="match status" value="1"/>
</dbReference>
<keyword evidence="3" id="KW-0548">Nucleotidyltransferase</keyword>
<feature type="domain" description="Reverse transcriptase RNase H-like" evidence="10">
    <location>
        <begin position="660"/>
        <end position="759"/>
    </location>
</feature>
<keyword evidence="6" id="KW-0378">Hydrolase</keyword>
<evidence type="ECO:0008006" key="13">
    <source>
        <dbReference type="Google" id="ProtNLM"/>
    </source>
</evidence>
<dbReference type="GO" id="GO:0004519">
    <property type="term" value="F:endonuclease activity"/>
    <property type="evidence" value="ECO:0007669"/>
    <property type="project" value="UniProtKB-KW"/>
</dbReference>
<evidence type="ECO:0000256" key="2">
    <source>
        <dbReference type="ARBA" id="ARBA00022679"/>
    </source>
</evidence>
<gene>
    <name evidence="11" type="ORF">U9M48_024027</name>
</gene>
<dbReference type="SUPFAM" id="SSF56672">
    <property type="entry name" value="DNA/RNA polymerases"/>
    <property type="match status" value="1"/>
</dbReference>
<dbReference type="FunFam" id="3.10.20.370:FF:000001">
    <property type="entry name" value="Retrovirus-related Pol polyprotein from transposon 17.6-like protein"/>
    <property type="match status" value="1"/>
</dbReference>
<dbReference type="GO" id="GO:0008233">
    <property type="term" value="F:peptidase activity"/>
    <property type="evidence" value="ECO:0007669"/>
    <property type="project" value="UniProtKB-KW"/>
</dbReference>
<reference evidence="11 12" key="1">
    <citation type="submission" date="2024-02" db="EMBL/GenBank/DDBJ databases">
        <title>High-quality chromosome-scale genome assembly of Pensacola bahiagrass (Paspalum notatum Flugge var. saurae).</title>
        <authorList>
            <person name="Vega J.M."/>
            <person name="Podio M."/>
            <person name="Orjuela J."/>
            <person name="Siena L.A."/>
            <person name="Pessino S.C."/>
            <person name="Combes M.C."/>
            <person name="Mariac C."/>
            <person name="Albertini E."/>
            <person name="Pupilli F."/>
            <person name="Ortiz J.P.A."/>
            <person name="Leblanc O."/>
        </authorList>
    </citation>
    <scope>NUCLEOTIDE SEQUENCE [LARGE SCALE GENOMIC DNA]</scope>
    <source>
        <strain evidence="11">R1</strain>
        <tissue evidence="11">Leaf</tissue>
    </source>
</reference>
<dbReference type="FunFam" id="3.10.10.10:FF:000007">
    <property type="entry name" value="Retrovirus-related Pol polyprotein from transposon 17.6-like Protein"/>
    <property type="match status" value="1"/>
</dbReference>
<name>A0AAQ3TS16_PASNO</name>
<feature type="compositionally biased region" description="Polar residues" evidence="8">
    <location>
        <begin position="279"/>
        <end position="288"/>
    </location>
</feature>
<dbReference type="PANTHER" id="PTHR37984">
    <property type="entry name" value="PROTEIN CBG26694"/>
    <property type="match status" value="1"/>
</dbReference>
<dbReference type="GO" id="GO:0006508">
    <property type="term" value="P:proteolysis"/>
    <property type="evidence" value="ECO:0007669"/>
    <property type="project" value="UniProtKB-KW"/>
</dbReference>
<dbReference type="Gene3D" id="3.10.10.10">
    <property type="entry name" value="HIV Type 1 Reverse Transcriptase, subunit A, domain 1"/>
    <property type="match status" value="1"/>
</dbReference>
<evidence type="ECO:0000256" key="4">
    <source>
        <dbReference type="ARBA" id="ARBA00022722"/>
    </source>
</evidence>
<dbReference type="Pfam" id="PF17917">
    <property type="entry name" value="RT_RNaseH"/>
    <property type="match status" value="1"/>
</dbReference>
<dbReference type="Gene3D" id="3.30.420.10">
    <property type="entry name" value="Ribonuclease H-like superfamily/Ribonuclease H"/>
    <property type="match status" value="1"/>
</dbReference>
<evidence type="ECO:0000256" key="7">
    <source>
        <dbReference type="ARBA" id="ARBA00022918"/>
    </source>
</evidence>
<dbReference type="InterPro" id="IPR043502">
    <property type="entry name" value="DNA/RNA_pol_sf"/>
</dbReference>
<dbReference type="InterPro" id="IPR043128">
    <property type="entry name" value="Rev_trsase/Diguanyl_cyclase"/>
</dbReference>
<evidence type="ECO:0000256" key="5">
    <source>
        <dbReference type="ARBA" id="ARBA00022759"/>
    </source>
</evidence>
<evidence type="ECO:0000259" key="10">
    <source>
        <dbReference type="Pfam" id="PF17917"/>
    </source>
</evidence>
<keyword evidence="1" id="KW-0645">Protease</keyword>
<keyword evidence="2" id="KW-0808">Transferase</keyword>
<dbReference type="PANTHER" id="PTHR37984:SF5">
    <property type="entry name" value="PROTEIN NYNRIN-LIKE"/>
    <property type="match status" value="1"/>
</dbReference>
<dbReference type="InterPro" id="IPR041373">
    <property type="entry name" value="RT_RNaseH"/>
</dbReference>
<keyword evidence="4" id="KW-0540">Nuclease</keyword>
<sequence>MSAMASRTGRGRRRKGEERKGGEEGEPAPPRRVVAVGGGRDAPLWREAAGAAAAACTPCACTRASRALRARLGLARARLFMPLRPDSPGAEPEVIEGRGGTEMEATSDVAYGALTQICTLHLEDYEGSDMIITSFRPKSEEEPMEVVFEGSGATQGSSGWTRTDRRCCLPPRNCKDLRELGGLLTKLLSGKISSQPEWNLRKLLKTTISLKVASDDSKKMYFSRGLSPKMRAKMNMTYPSFHQMVNDDIQLEARLKVYAEDKKRKRTTESSSSRPRVAYQQQPRSNPSFRPPVPAPGGNQQQAFKKKGPAPKTGRVHYVQMEELLEGEAVVTAGPEIESIPVVCEFLDVFPEDLPGLPPDREVEFSIELVPGTAPIYRKPYKIAPREMAEMKVQIEGFIRPSTSPWGCPSIFVEKKDKSLRMCVDYRPLNAVTIKKYPFPRIDILFDQLLGAKIFSKIDLRSGYHQIKVRKEDIPKTAFTTRYGLFEYLVMSFGLTNAPAFFMYLMNSIFMPELDKFVVVFIDDILVYSKTEAEHEQHLRIVLSRLRKHKLYAKFSKCAFWLKKISFLGHVLSADGIEVDPEKVEEVLKWKAPETVTKVRSFLGLAGYYHQFIQDFSRISKPMTKLLQKQVKFTWGPECDQAFQTLKTLLNTAPVLVQPDVSKPFEVYCDASGIGLGCVLMQERRVVAYASRQLKKHEEHYPTHDLELAAVVHALKIWRHYLLGNVCHIYTDHKSLKYIFTQSELNMRQRRWLELIKDYDLEIHYHPRKANVVADALSRKAHCNCVTLRPSEESLCWEMEKLNLEIVQQGTVAALQLDMSIKDQIVQAQ</sequence>
<dbReference type="GO" id="GO:0003676">
    <property type="term" value="F:nucleic acid binding"/>
    <property type="evidence" value="ECO:0007669"/>
    <property type="project" value="InterPro"/>
</dbReference>
<dbReference type="CDD" id="cd01647">
    <property type="entry name" value="RT_LTR"/>
    <property type="match status" value="1"/>
</dbReference>
<evidence type="ECO:0000313" key="11">
    <source>
        <dbReference type="EMBL" id="WVZ76022.1"/>
    </source>
</evidence>
<dbReference type="CDD" id="cd09274">
    <property type="entry name" value="RNase_HI_RT_Ty3"/>
    <property type="match status" value="1"/>
</dbReference>
<dbReference type="InterPro" id="IPR036397">
    <property type="entry name" value="RNaseH_sf"/>
</dbReference>
<keyword evidence="7" id="KW-0695">RNA-directed DNA polymerase</keyword>
<evidence type="ECO:0000256" key="8">
    <source>
        <dbReference type="SAM" id="MobiDB-lite"/>
    </source>
</evidence>
<feature type="region of interest" description="Disordered" evidence="8">
    <location>
        <begin position="261"/>
        <end position="312"/>
    </location>
</feature>
<evidence type="ECO:0000313" key="12">
    <source>
        <dbReference type="Proteomes" id="UP001341281"/>
    </source>
</evidence>
<feature type="domain" description="Reverse transcriptase" evidence="9">
    <location>
        <begin position="413"/>
        <end position="571"/>
    </location>
</feature>
<proteinExistence type="predicted"/>
<dbReference type="InterPro" id="IPR050951">
    <property type="entry name" value="Retrovirus_Pol_polyprotein"/>
</dbReference>
<dbReference type="Proteomes" id="UP001341281">
    <property type="component" value="Chromosome 05"/>
</dbReference>
<dbReference type="GO" id="GO:0003964">
    <property type="term" value="F:RNA-directed DNA polymerase activity"/>
    <property type="evidence" value="ECO:0007669"/>
    <property type="project" value="UniProtKB-KW"/>
</dbReference>
<organism evidence="11 12">
    <name type="scientific">Paspalum notatum var. saurae</name>
    <dbReference type="NCBI Taxonomy" id="547442"/>
    <lineage>
        <taxon>Eukaryota</taxon>
        <taxon>Viridiplantae</taxon>
        <taxon>Streptophyta</taxon>
        <taxon>Embryophyta</taxon>
        <taxon>Tracheophyta</taxon>
        <taxon>Spermatophyta</taxon>
        <taxon>Magnoliopsida</taxon>
        <taxon>Liliopsida</taxon>
        <taxon>Poales</taxon>
        <taxon>Poaceae</taxon>
        <taxon>PACMAD clade</taxon>
        <taxon>Panicoideae</taxon>
        <taxon>Andropogonodae</taxon>
        <taxon>Paspaleae</taxon>
        <taxon>Paspalinae</taxon>
        <taxon>Paspalum</taxon>
    </lineage>
</organism>
<evidence type="ECO:0000256" key="1">
    <source>
        <dbReference type="ARBA" id="ARBA00022670"/>
    </source>
</evidence>
<keyword evidence="5" id="KW-0255">Endonuclease</keyword>
<dbReference type="Pfam" id="PF00078">
    <property type="entry name" value="RVT_1"/>
    <property type="match status" value="1"/>
</dbReference>
<feature type="region of interest" description="Disordered" evidence="8">
    <location>
        <begin position="1"/>
        <end position="34"/>
    </location>
</feature>
<dbReference type="InterPro" id="IPR000477">
    <property type="entry name" value="RT_dom"/>
</dbReference>
<evidence type="ECO:0000259" key="9">
    <source>
        <dbReference type="Pfam" id="PF00078"/>
    </source>
</evidence>
<protein>
    <recommendedName>
        <fullName evidence="13">Reverse transcriptase</fullName>
    </recommendedName>
</protein>